<dbReference type="EMBL" id="QRUP01000013">
    <property type="protein sequence ID" value="RGR73049.1"/>
    <property type="molecule type" value="Genomic_DNA"/>
</dbReference>
<keyword evidence="5" id="KW-1185">Reference proteome</keyword>
<comment type="cofactor">
    <cofactor evidence="2">
        <name>a divalent metal cation</name>
        <dbReference type="ChEBI" id="CHEBI:60240"/>
    </cofactor>
</comment>
<gene>
    <name evidence="4" type="ORF">DWY25_10815</name>
</gene>
<protein>
    <recommendedName>
        <fullName evidence="2">Phosphoesterase</fullName>
        <ecNumber evidence="2">3.1.4.-</ecNumber>
    </recommendedName>
</protein>
<comment type="similarity">
    <text evidence="1 2">Belongs to the metallophosphoesterase superfamily. YfcE family.</text>
</comment>
<dbReference type="GO" id="GO:0016787">
    <property type="term" value="F:hydrolase activity"/>
    <property type="evidence" value="ECO:0007669"/>
    <property type="project" value="UniProtKB-UniRule"/>
</dbReference>
<dbReference type="GO" id="GO:0046872">
    <property type="term" value="F:metal ion binding"/>
    <property type="evidence" value="ECO:0007669"/>
    <property type="project" value="UniProtKB-KW"/>
</dbReference>
<sequence length="157" mass="18151">MKIVVVSDNHGRTEPLEQILELHRDADVFIHCGDSELPPQFLQGYVCVRGNNDFYYEYPEMKILELENHRMMIVHGHHHLYMGQLDMLVSKARRQGCDFVFYGHTHIFSSQQRDGVILVNPGALSRNRDGTPPCYAVITIDGNDVSIERVNWTRPRD</sequence>
<organism evidence="4 5">
    <name type="scientific">Holdemania filiformis</name>
    <dbReference type="NCBI Taxonomy" id="61171"/>
    <lineage>
        <taxon>Bacteria</taxon>
        <taxon>Bacillati</taxon>
        <taxon>Bacillota</taxon>
        <taxon>Erysipelotrichia</taxon>
        <taxon>Erysipelotrichales</taxon>
        <taxon>Erysipelotrichaceae</taxon>
        <taxon>Holdemania</taxon>
    </lineage>
</organism>
<dbReference type="InterPro" id="IPR000979">
    <property type="entry name" value="Phosphodiesterase_MJ0936/Vps29"/>
</dbReference>
<comment type="caution">
    <text evidence="4">The sequence shown here is derived from an EMBL/GenBank/DDBJ whole genome shotgun (WGS) entry which is preliminary data.</text>
</comment>
<dbReference type="Pfam" id="PF12850">
    <property type="entry name" value="Metallophos_2"/>
    <property type="match status" value="1"/>
</dbReference>
<dbReference type="SUPFAM" id="SSF56300">
    <property type="entry name" value="Metallo-dependent phosphatases"/>
    <property type="match status" value="1"/>
</dbReference>
<dbReference type="Proteomes" id="UP000284178">
    <property type="component" value="Unassembled WGS sequence"/>
</dbReference>
<dbReference type="InterPro" id="IPR029052">
    <property type="entry name" value="Metallo-depent_PP-like"/>
</dbReference>
<name>A0A412FY00_9FIRM</name>
<keyword evidence="2" id="KW-0479">Metal-binding</keyword>
<accession>A0A412FY00</accession>
<evidence type="ECO:0000313" key="4">
    <source>
        <dbReference type="EMBL" id="RGR73049.1"/>
    </source>
</evidence>
<feature type="domain" description="Calcineurin-like phosphoesterase" evidence="3">
    <location>
        <begin position="1"/>
        <end position="142"/>
    </location>
</feature>
<proteinExistence type="inferred from homology"/>
<dbReference type="PANTHER" id="PTHR11124">
    <property type="entry name" value="VACUOLAR SORTING PROTEIN VPS29"/>
    <property type="match status" value="1"/>
</dbReference>
<dbReference type="InterPro" id="IPR024654">
    <property type="entry name" value="Calcineurin-like_PHP_lpxH"/>
</dbReference>
<dbReference type="AlphaFoldDB" id="A0A412FY00"/>
<evidence type="ECO:0000259" key="3">
    <source>
        <dbReference type="Pfam" id="PF12850"/>
    </source>
</evidence>
<evidence type="ECO:0000256" key="2">
    <source>
        <dbReference type="RuleBase" id="RU362039"/>
    </source>
</evidence>
<dbReference type="CDD" id="cd00841">
    <property type="entry name" value="MPP_YfcE"/>
    <property type="match status" value="1"/>
</dbReference>
<dbReference type="GeneID" id="83015887"/>
<dbReference type="Gene3D" id="3.60.21.10">
    <property type="match status" value="1"/>
</dbReference>
<dbReference type="NCBIfam" id="TIGR00040">
    <property type="entry name" value="yfcE"/>
    <property type="match status" value="1"/>
</dbReference>
<dbReference type="RefSeq" id="WP_006059184.1">
    <property type="nucleotide sequence ID" value="NZ_CABJCV010000013.1"/>
</dbReference>
<evidence type="ECO:0000313" key="5">
    <source>
        <dbReference type="Proteomes" id="UP000284178"/>
    </source>
</evidence>
<evidence type="ECO:0000256" key="1">
    <source>
        <dbReference type="ARBA" id="ARBA00008950"/>
    </source>
</evidence>
<reference evidence="4 5" key="1">
    <citation type="submission" date="2018-08" db="EMBL/GenBank/DDBJ databases">
        <title>A genome reference for cultivated species of the human gut microbiota.</title>
        <authorList>
            <person name="Zou Y."/>
            <person name="Xue W."/>
            <person name="Luo G."/>
        </authorList>
    </citation>
    <scope>NUCLEOTIDE SEQUENCE [LARGE SCALE GENOMIC DNA]</scope>
    <source>
        <strain evidence="4 5">AF24-29</strain>
    </source>
</reference>
<dbReference type="EC" id="3.1.4.-" evidence="2"/>
<dbReference type="InterPro" id="IPR041802">
    <property type="entry name" value="MPP_YfcE"/>
</dbReference>